<dbReference type="PROSITE" id="PS50178">
    <property type="entry name" value="ZF_FYVE"/>
    <property type="match status" value="1"/>
</dbReference>
<evidence type="ECO:0000256" key="3">
    <source>
        <dbReference type="ARBA" id="ARBA00022658"/>
    </source>
</evidence>
<dbReference type="InterPro" id="IPR001849">
    <property type="entry name" value="PH_domain"/>
</dbReference>
<dbReference type="GO" id="GO:0005085">
    <property type="term" value="F:guanyl-nucleotide exchange factor activity"/>
    <property type="evidence" value="ECO:0000318"/>
    <property type="project" value="GO_Central"/>
</dbReference>
<gene>
    <name evidence="12" type="ORF">DICPUDRAFT_26275</name>
</gene>
<dbReference type="eggNOG" id="KOG4424">
    <property type="taxonomic scope" value="Eukaryota"/>
</dbReference>
<dbReference type="SUPFAM" id="SSF50729">
    <property type="entry name" value="PH domain-like"/>
    <property type="match status" value="1"/>
</dbReference>
<feature type="domain" description="PH" evidence="9">
    <location>
        <begin position="242"/>
        <end position="339"/>
    </location>
</feature>
<dbReference type="EMBL" id="GL870951">
    <property type="protein sequence ID" value="EGC39822.1"/>
    <property type="molecule type" value="Genomic_DNA"/>
</dbReference>
<dbReference type="InterPro" id="IPR017455">
    <property type="entry name" value="Znf_FYVE-rel"/>
</dbReference>
<dbReference type="SMART" id="SM00064">
    <property type="entry name" value="FYVE"/>
    <property type="match status" value="1"/>
</dbReference>
<dbReference type="OMA" id="KPLRHNN"/>
<keyword evidence="3" id="KW-0344">Guanine-nucleotide releasing factor</keyword>
<dbReference type="InParanoid" id="F0Z8D6"/>
<keyword evidence="4" id="KW-0479">Metal-binding</keyword>
<accession>F0Z8D6</accession>
<comment type="subcellular location">
    <subcellularLocation>
        <location evidence="1">Cytoplasm</location>
        <location evidence="1">Cytoskeleton</location>
    </subcellularLocation>
</comment>
<evidence type="ECO:0000256" key="4">
    <source>
        <dbReference type="ARBA" id="ARBA00022723"/>
    </source>
</evidence>
<evidence type="ECO:0000256" key="7">
    <source>
        <dbReference type="ARBA" id="ARBA00023212"/>
    </source>
</evidence>
<proteinExistence type="predicted"/>
<dbReference type="RefSeq" id="XP_003283689.1">
    <property type="nucleotide sequence ID" value="XM_003283641.1"/>
</dbReference>
<evidence type="ECO:0000259" key="10">
    <source>
        <dbReference type="PROSITE" id="PS50010"/>
    </source>
</evidence>
<keyword evidence="7" id="KW-0206">Cytoskeleton</keyword>
<dbReference type="Pfam" id="PF00169">
    <property type="entry name" value="PH"/>
    <property type="match status" value="1"/>
</dbReference>
<dbReference type="KEGG" id="dpp:DICPUDRAFT_26275"/>
<dbReference type="Gene3D" id="2.30.29.30">
    <property type="entry name" value="Pleckstrin-homology domain (PH domain)/Phosphotyrosine-binding domain (PTB)"/>
    <property type="match status" value="1"/>
</dbReference>
<dbReference type="InterPro" id="IPR000219">
    <property type="entry name" value="DH_dom"/>
</dbReference>
<dbReference type="Gene3D" id="3.30.40.10">
    <property type="entry name" value="Zinc/RING finger domain, C3HC4 (zinc finger)"/>
    <property type="match status" value="1"/>
</dbReference>
<dbReference type="PANTHER" id="PTHR12673">
    <property type="entry name" value="FACIOGENITAL DYSPLASIA PROTEIN"/>
    <property type="match status" value="1"/>
</dbReference>
<dbReference type="GeneID" id="10509594"/>
<dbReference type="SMART" id="SM00325">
    <property type="entry name" value="RhoGEF"/>
    <property type="match status" value="1"/>
</dbReference>
<evidence type="ECO:0000256" key="2">
    <source>
        <dbReference type="ARBA" id="ARBA00022490"/>
    </source>
</evidence>
<dbReference type="GO" id="GO:0005856">
    <property type="term" value="C:cytoskeleton"/>
    <property type="evidence" value="ECO:0007669"/>
    <property type="project" value="UniProtKB-SubCell"/>
</dbReference>
<feature type="domain" description="DH" evidence="10">
    <location>
        <begin position="28"/>
        <end position="212"/>
    </location>
</feature>
<dbReference type="PROSITE" id="PS50003">
    <property type="entry name" value="PH_DOMAIN"/>
    <property type="match status" value="1"/>
</dbReference>
<dbReference type="InterPro" id="IPR000306">
    <property type="entry name" value="Znf_FYVE"/>
</dbReference>
<dbReference type="PANTHER" id="PTHR12673:SF251">
    <property type="entry name" value="DH DOMAIN-CONTAINING PROTEIN-RELATED"/>
    <property type="match status" value="1"/>
</dbReference>
<dbReference type="Pfam" id="PF01363">
    <property type="entry name" value="FYVE"/>
    <property type="match status" value="1"/>
</dbReference>
<name>F0Z8D6_DICPU</name>
<dbReference type="STRING" id="5786.F0Z8D6"/>
<dbReference type="GO" id="GO:0005737">
    <property type="term" value="C:cytoplasm"/>
    <property type="evidence" value="ECO:0000318"/>
    <property type="project" value="GO_Central"/>
</dbReference>
<keyword evidence="5 8" id="KW-0863">Zinc-finger</keyword>
<dbReference type="InterPro" id="IPR011011">
    <property type="entry name" value="Znf_FYVE_PHD"/>
</dbReference>
<dbReference type="InterPro" id="IPR035899">
    <property type="entry name" value="DBL_dom_sf"/>
</dbReference>
<keyword evidence="2" id="KW-0963">Cytoplasm</keyword>
<dbReference type="PROSITE" id="PS50010">
    <property type="entry name" value="DH_2"/>
    <property type="match status" value="1"/>
</dbReference>
<feature type="domain" description="FYVE-type" evidence="11">
    <location>
        <begin position="367"/>
        <end position="425"/>
    </location>
</feature>
<evidence type="ECO:0000259" key="11">
    <source>
        <dbReference type="PROSITE" id="PS50178"/>
    </source>
</evidence>
<dbReference type="AlphaFoldDB" id="F0Z8D6"/>
<evidence type="ECO:0000256" key="5">
    <source>
        <dbReference type="ARBA" id="ARBA00022771"/>
    </source>
</evidence>
<protein>
    <recommendedName>
        <fullName evidence="14">Pleckstrin domain-containing protein</fullName>
    </recommendedName>
</protein>
<keyword evidence="13" id="KW-1185">Reference proteome</keyword>
<evidence type="ECO:0000313" key="12">
    <source>
        <dbReference type="EMBL" id="EGC39822.1"/>
    </source>
</evidence>
<sequence>MNNQLLGNLCAAWVSRKRYKQLVTKEINRDKVAKEILDTELIYVKNLETIVSHYLKPLRAINPPLLSPKSINIIFGHIEDLLSINKELSIKIQDKMTQWYQSKKLGEIFIRLSPYFKLYTEYCSNYDKAIARLKQKTEESKDLSMFLKKKNSENGTGLDLISLLIMPVQRIPRYKLLLQSLIQYTPLESPDYKDVDKALESISEVANIVNESIREKQKMEKILSIQKRFTGACPPLLAPLRTFIREGYLTKVCRKDHKKRWFILFSDALVYGTKIETVGAPIYKFHRLLLLHGSKLSKLDDSKFKNSFQIIHSIKSFTLIAESEQEKQSWTKSIEDAQNFLSKHGSSLNILKKEEVTLQSAPVWVPDSEALQCMECQIKFTTIRRRHHCRNCGNVVCGKCSDQKWTLDQNKKDVRVCKACYNYLS</sequence>
<evidence type="ECO:0000256" key="6">
    <source>
        <dbReference type="ARBA" id="ARBA00022833"/>
    </source>
</evidence>
<evidence type="ECO:0008006" key="14">
    <source>
        <dbReference type="Google" id="ProtNLM"/>
    </source>
</evidence>
<dbReference type="Pfam" id="PF00621">
    <property type="entry name" value="RhoGEF"/>
    <property type="match status" value="1"/>
</dbReference>
<feature type="non-terminal residue" evidence="12">
    <location>
        <position position="1"/>
    </location>
</feature>
<dbReference type="InterPro" id="IPR013083">
    <property type="entry name" value="Znf_RING/FYVE/PHD"/>
</dbReference>
<dbReference type="Gene3D" id="1.20.900.10">
    <property type="entry name" value="Dbl homology (DH) domain"/>
    <property type="match status" value="1"/>
</dbReference>
<organism evidence="12 13">
    <name type="scientific">Dictyostelium purpureum</name>
    <name type="common">Slime mold</name>
    <dbReference type="NCBI Taxonomy" id="5786"/>
    <lineage>
        <taxon>Eukaryota</taxon>
        <taxon>Amoebozoa</taxon>
        <taxon>Evosea</taxon>
        <taxon>Eumycetozoa</taxon>
        <taxon>Dictyostelia</taxon>
        <taxon>Dictyosteliales</taxon>
        <taxon>Dictyosteliaceae</taxon>
        <taxon>Dictyostelium</taxon>
    </lineage>
</organism>
<evidence type="ECO:0000256" key="1">
    <source>
        <dbReference type="ARBA" id="ARBA00004245"/>
    </source>
</evidence>
<evidence type="ECO:0000256" key="8">
    <source>
        <dbReference type="PROSITE-ProRule" id="PRU00091"/>
    </source>
</evidence>
<reference evidence="13" key="1">
    <citation type="journal article" date="2011" name="Genome Biol.">
        <title>Comparative genomics of the social amoebae Dictyostelium discoideum and Dictyostelium purpureum.</title>
        <authorList>
            <consortium name="US DOE Joint Genome Institute (JGI-PGF)"/>
            <person name="Sucgang R."/>
            <person name="Kuo A."/>
            <person name="Tian X."/>
            <person name="Salerno W."/>
            <person name="Parikh A."/>
            <person name="Feasley C.L."/>
            <person name="Dalin E."/>
            <person name="Tu H."/>
            <person name="Huang E."/>
            <person name="Barry K."/>
            <person name="Lindquist E."/>
            <person name="Shapiro H."/>
            <person name="Bruce D."/>
            <person name="Schmutz J."/>
            <person name="Salamov A."/>
            <person name="Fey P."/>
            <person name="Gaudet P."/>
            <person name="Anjard C."/>
            <person name="Babu M.M."/>
            <person name="Basu S."/>
            <person name="Bushmanova Y."/>
            <person name="van der Wel H."/>
            <person name="Katoh-Kurasawa M."/>
            <person name="Dinh C."/>
            <person name="Coutinho P.M."/>
            <person name="Saito T."/>
            <person name="Elias M."/>
            <person name="Schaap P."/>
            <person name="Kay R.R."/>
            <person name="Henrissat B."/>
            <person name="Eichinger L."/>
            <person name="Rivero F."/>
            <person name="Putnam N.H."/>
            <person name="West C.M."/>
            <person name="Loomis W.F."/>
            <person name="Chisholm R.L."/>
            <person name="Shaulsky G."/>
            <person name="Strassmann J.E."/>
            <person name="Queller D.C."/>
            <person name="Kuspa A."/>
            <person name="Grigoriev I.V."/>
        </authorList>
    </citation>
    <scope>NUCLEOTIDE SEQUENCE [LARGE SCALE GENOMIC DNA]</scope>
    <source>
        <strain evidence="13">QSDP1</strain>
    </source>
</reference>
<dbReference type="OrthoDB" id="660555at2759"/>
<dbReference type="SMART" id="SM00233">
    <property type="entry name" value="PH"/>
    <property type="match status" value="1"/>
</dbReference>
<dbReference type="SUPFAM" id="SSF48065">
    <property type="entry name" value="DBL homology domain (DH-domain)"/>
    <property type="match status" value="1"/>
</dbReference>
<dbReference type="CDD" id="cd00160">
    <property type="entry name" value="RhoGEF"/>
    <property type="match status" value="1"/>
</dbReference>
<dbReference type="GO" id="GO:0008270">
    <property type="term" value="F:zinc ion binding"/>
    <property type="evidence" value="ECO:0007669"/>
    <property type="project" value="UniProtKB-KW"/>
</dbReference>
<dbReference type="VEuPathDB" id="AmoebaDB:DICPUDRAFT_26275"/>
<dbReference type="InterPro" id="IPR011993">
    <property type="entry name" value="PH-like_dom_sf"/>
</dbReference>
<dbReference type="InterPro" id="IPR051092">
    <property type="entry name" value="FYVE_RhoGEF_PH"/>
</dbReference>
<dbReference type="SUPFAM" id="SSF57903">
    <property type="entry name" value="FYVE/PHD zinc finger"/>
    <property type="match status" value="1"/>
</dbReference>
<evidence type="ECO:0000259" key="9">
    <source>
        <dbReference type="PROSITE" id="PS50003"/>
    </source>
</evidence>
<keyword evidence="6" id="KW-0862">Zinc</keyword>
<evidence type="ECO:0000313" key="13">
    <source>
        <dbReference type="Proteomes" id="UP000001064"/>
    </source>
</evidence>
<dbReference type="Proteomes" id="UP000001064">
    <property type="component" value="Unassembled WGS sequence"/>
</dbReference>